<dbReference type="AlphaFoldDB" id="A0AAD7ITA5"/>
<evidence type="ECO:0000313" key="2">
    <source>
        <dbReference type="EMBL" id="KAJ7748175.1"/>
    </source>
</evidence>
<accession>A0AAD7ITA5</accession>
<protein>
    <submittedName>
        <fullName evidence="2">Uncharacterized protein</fullName>
    </submittedName>
</protein>
<evidence type="ECO:0000313" key="3">
    <source>
        <dbReference type="Proteomes" id="UP001215280"/>
    </source>
</evidence>
<organism evidence="2 3">
    <name type="scientific">Mycena maculata</name>
    <dbReference type="NCBI Taxonomy" id="230809"/>
    <lineage>
        <taxon>Eukaryota</taxon>
        <taxon>Fungi</taxon>
        <taxon>Dikarya</taxon>
        <taxon>Basidiomycota</taxon>
        <taxon>Agaricomycotina</taxon>
        <taxon>Agaricomycetes</taxon>
        <taxon>Agaricomycetidae</taxon>
        <taxon>Agaricales</taxon>
        <taxon>Marasmiineae</taxon>
        <taxon>Mycenaceae</taxon>
        <taxon>Mycena</taxon>
    </lineage>
</organism>
<proteinExistence type="predicted"/>
<gene>
    <name evidence="2" type="ORF">DFH07DRAFT_572760</name>
</gene>
<dbReference type="EMBL" id="JARJLG010000091">
    <property type="protein sequence ID" value="KAJ7748175.1"/>
    <property type="molecule type" value="Genomic_DNA"/>
</dbReference>
<name>A0AAD7ITA5_9AGAR</name>
<feature type="region of interest" description="Disordered" evidence="1">
    <location>
        <begin position="131"/>
        <end position="150"/>
    </location>
</feature>
<dbReference type="Proteomes" id="UP001215280">
    <property type="component" value="Unassembled WGS sequence"/>
</dbReference>
<keyword evidence="3" id="KW-1185">Reference proteome</keyword>
<comment type="caution">
    <text evidence="2">The sequence shown here is derived from an EMBL/GenBank/DDBJ whole genome shotgun (WGS) entry which is preliminary data.</text>
</comment>
<evidence type="ECO:0000256" key="1">
    <source>
        <dbReference type="SAM" id="MobiDB-lite"/>
    </source>
</evidence>
<sequence length="358" mass="39860">MLRRHERRRCVVRRALPRQRRTVSLSPHPHRHHCARAPRPSAADPIHHCTCGTRRGNQRDTCMRATRGLRSWALALAAEAGVRGRRGGWRGRTTGCGAYAGTGGRDLTCVRENTKRDWQGRAGQLDLQSPDIRSVDVPGCPAHDDKSGSSKERYARVSGLLLGFWAREEGRRGRGDAVGGWARKRPIHTREQPWARMRQSPEDGRGIAGLRSVPAPRAPVLSFPSSAAVRLLVCVPLLIFRRVAAGDLDRREGRVSWPGLSAHAHARRTSVPLCGADVLPSGRRRPCMCAGMRSQLHQDSAYATQLSFERMQCNSYLDLHIMDHRPTSRGIGQCDCRRGLQAVILQMLTVRAVFELRA</sequence>
<reference evidence="2" key="1">
    <citation type="submission" date="2023-03" db="EMBL/GenBank/DDBJ databases">
        <title>Massive genome expansion in bonnet fungi (Mycena s.s.) driven by repeated elements and novel gene families across ecological guilds.</title>
        <authorList>
            <consortium name="Lawrence Berkeley National Laboratory"/>
            <person name="Harder C.B."/>
            <person name="Miyauchi S."/>
            <person name="Viragh M."/>
            <person name="Kuo A."/>
            <person name="Thoen E."/>
            <person name="Andreopoulos B."/>
            <person name="Lu D."/>
            <person name="Skrede I."/>
            <person name="Drula E."/>
            <person name="Henrissat B."/>
            <person name="Morin E."/>
            <person name="Kohler A."/>
            <person name="Barry K."/>
            <person name="LaButti K."/>
            <person name="Morin E."/>
            <person name="Salamov A."/>
            <person name="Lipzen A."/>
            <person name="Mereny Z."/>
            <person name="Hegedus B."/>
            <person name="Baldrian P."/>
            <person name="Stursova M."/>
            <person name="Weitz H."/>
            <person name="Taylor A."/>
            <person name="Grigoriev I.V."/>
            <person name="Nagy L.G."/>
            <person name="Martin F."/>
            <person name="Kauserud H."/>
        </authorList>
    </citation>
    <scope>NUCLEOTIDE SEQUENCE</scope>
    <source>
        <strain evidence="2">CBHHK188m</strain>
    </source>
</reference>